<dbReference type="PANTHER" id="PTHR46825">
    <property type="entry name" value="D-ALANYL-D-ALANINE-CARBOXYPEPTIDASE/ENDOPEPTIDASE AMPH"/>
    <property type="match status" value="1"/>
</dbReference>
<dbReference type="Gene3D" id="3.40.710.10">
    <property type="entry name" value="DD-peptidase/beta-lactamase superfamily"/>
    <property type="match status" value="1"/>
</dbReference>
<organism evidence="3 4">
    <name type="scientific">Streptomyces camponoticapitis</name>
    <dbReference type="NCBI Taxonomy" id="1616125"/>
    <lineage>
        <taxon>Bacteria</taxon>
        <taxon>Bacillati</taxon>
        <taxon>Actinomycetota</taxon>
        <taxon>Actinomycetes</taxon>
        <taxon>Kitasatosporales</taxon>
        <taxon>Streptomycetaceae</taxon>
        <taxon>Streptomyces</taxon>
    </lineage>
</organism>
<feature type="compositionally biased region" description="Low complexity" evidence="1">
    <location>
        <begin position="23"/>
        <end position="37"/>
    </location>
</feature>
<evidence type="ECO:0000313" key="4">
    <source>
        <dbReference type="Proteomes" id="UP000660265"/>
    </source>
</evidence>
<evidence type="ECO:0000256" key="1">
    <source>
        <dbReference type="SAM" id="MobiDB-lite"/>
    </source>
</evidence>
<dbReference type="InterPro" id="IPR012338">
    <property type="entry name" value="Beta-lactam/transpept-like"/>
</dbReference>
<dbReference type="InterPro" id="IPR050491">
    <property type="entry name" value="AmpC-like"/>
</dbReference>
<protein>
    <submittedName>
        <fullName evidence="3">Peptidase</fullName>
    </submittedName>
</protein>
<feature type="domain" description="Beta-lactamase-related" evidence="2">
    <location>
        <begin position="86"/>
        <end position="317"/>
    </location>
</feature>
<sequence length="322" mass="34308">MSREMTAAATESETGTGTGTGTGTERTALTWPRTGTVVTGGGRQGRRVVVAALPAPALFAAGPVAAARKARAGGVQHQLVLPAERDGEPGALAHVDVRARTAGTAERGTDRPTVDADARFRLADGTKAFTVAAVMRLVADGKVRLDSPARRHVPRLAEHPVTVRELLRQRSGLPDYTKLIDRSGGPYTDEALLALVLAADQDFEPGADWGYSHTNHLVLGLLISNTSGEDCRTHIERTVLRPLGLKNTYWPAPGERPGHEFGPSGGLVSTPEDLNAFWEGLFDGRLLPGWAVREMTNDTTHLRGRDVCPRDSRYGYGGGSPA</sequence>
<dbReference type="EMBL" id="BMMV01000006">
    <property type="protein sequence ID" value="GGJ91320.1"/>
    <property type="molecule type" value="Genomic_DNA"/>
</dbReference>
<name>A0ABQ2E2V9_9ACTN</name>
<feature type="compositionally biased region" description="Low complexity" evidence="1">
    <location>
        <begin position="1"/>
        <end position="15"/>
    </location>
</feature>
<proteinExistence type="predicted"/>
<evidence type="ECO:0000259" key="2">
    <source>
        <dbReference type="Pfam" id="PF00144"/>
    </source>
</evidence>
<dbReference type="SUPFAM" id="SSF56601">
    <property type="entry name" value="beta-lactamase/transpeptidase-like"/>
    <property type="match status" value="1"/>
</dbReference>
<dbReference type="InterPro" id="IPR001466">
    <property type="entry name" value="Beta-lactam-related"/>
</dbReference>
<dbReference type="PANTHER" id="PTHR46825:SF7">
    <property type="entry name" value="D-ALANYL-D-ALANINE CARBOXYPEPTIDASE"/>
    <property type="match status" value="1"/>
</dbReference>
<dbReference type="Proteomes" id="UP000660265">
    <property type="component" value="Unassembled WGS sequence"/>
</dbReference>
<dbReference type="RefSeq" id="WP_229700810.1">
    <property type="nucleotide sequence ID" value="NZ_BMMV01000006.1"/>
</dbReference>
<dbReference type="Pfam" id="PF00144">
    <property type="entry name" value="Beta-lactamase"/>
    <property type="match status" value="1"/>
</dbReference>
<feature type="region of interest" description="Disordered" evidence="1">
    <location>
        <begin position="1"/>
        <end position="42"/>
    </location>
</feature>
<evidence type="ECO:0000313" key="3">
    <source>
        <dbReference type="EMBL" id="GGJ91320.1"/>
    </source>
</evidence>
<comment type="caution">
    <text evidence="3">The sequence shown here is derived from an EMBL/GenBank/DDBJ whole genome shotgun (WGS) entry which is preliminary data.</text>
</comment>
<gene>
    <name evidence="3" type="ORF">GCM10011583_23380</name>
</gene>
<keyword evidence="4" id="KW-1185">Reference proteome</keyword>
<reference evidence="4" key="1">
    <citation type="journal article" date="2019" name="Int. J. Syst. Evol. Microbiol.">
        <title>The Global Catalogue of Microorganisms (GCM) 10K type strain sequencing project: providing services to taxonomists for standard genome sequencing and annotation.</title>
        <authorList>
            <consortium name="The Broad Institute Genomics Platform"/>
            <consortium name="The Broad Institute Genome Sequencing Center for Infectious Disease"/>
            <person name="Wu L."/>
            <person name="Ma J."/>
        </authorList>
    </citation>
    <scope>NUCLEOTIDE SEQUENCE [LARGE SCALE GENOMIC DNA]</scope>
    <source>
        <strain evidence="4">CGMCC 4.7275</strain>
    </source>
</reference>
<accession>A0ABQ2E2V9</accession>